<name>A0ABD2JBX0_HETSC</name>
<feature type="compositionally biased region" description="Pro residues" evidence="1">
    <location>
        <begin position="84"/>
        <end position="94"/>
    </location>
</feature>
<evidence type="ECO:0000313" key="2">
    <source>
        <dbReference type="EMBL" id="KAL3088123.1"/>
    </source>
</evidence>
<dbReference type="SUPFAM" id="SSF140990">
    <property type="entry name" value="FtsH protease domain-like"/>
    <property type="match status" value="1"/>
</dbReference>
<comment type="caution">
    <text evidence="2">The sequence shown here is derived from an EMBL/GenBank/DDBJ whole genome shotgun (WGS) entry which is preliminary data.</text>
</comment>
<evidence type="ECO:0000313" key="3">
    <source>
        <dbReference type="Proteomes" id="UP001620645"/>
    </source>
</evidence>
<accession>A0ABD2JBX0</accession>
<protein>
    <submittedName>
        <fullName evidence="2">Uncharacterized protein</fullName>
    </submittedName>
</protein>
<dbReference type="InterPro" id="IPR037219">
    <property type="entry name" value="Peptidase_M41-like"/>
</dbReference>
<reference evidence="2 3" key="1">
    <citation type="submission" date="2024-10" db="EMBL/GenBank/DDBJ databases">
        <authorList>
            <person name="Kim D."/>
        </authorList>
    </citation>
    <scope>NUCLEOTIDE SEQUENCE [LARGE SCALE GENOMIC DNA]</scope>
    <source>
        <strain evidence="2">Taebaek</strain>
    </source>
</reference>
<proteinExistence type="predicted"/>
<evidence type="ECO:0000256" key="1">
    <source>
        <dbReference type="SAM" id="MobiDB-lite"/>
    </source>
</evidence>
<dbReference type="Gene3D" id="1.20.58.760">
    <property type="entry name" value="Peptidase M41"/>
    <property type="match status" value="1"/>
</dbReference>
<gene>
    <name evidence="2" type="ORF">niasHS_009409</name>
</gene>
<organism evidence="2 3">
    <name type="scientific">Heterodera schachtii</name>
    <name type="common">Sugarbeet cyst nematode worm</name>
    <name type="synonym">Tylenchus schachtii</name>
    <dbReference type="NCBI Taxonomy" id="97005"/>
    <lineage>
        <taxon>Eukaryota</taxon>
        <taxon>Metazoa</taxon>
        <taxon>Ecdysozoa</taxon>
        <taxon>Nematoda</taxon>
        <taxon>Chromadorea</taxon>
        <taxon>Rhabditida</taxon>
        <taxon>Tylenchina</taxon>
        <taxon>Tylenchomorpha</taxon>
        <taxon>Tylenchoidea</taxon>
        <taxon>Heteroderidae</taxon>
        <taxon>Heteroderinae</taxon>
        <taxon>Heterodera</taxon>
    </lineage>
</organism>
<feature type="region of interest" description="Disordered" evidence="1">
    <location>
        <begin position="72"/>
        <end position="94"/>
    </location>
</feature>
<keyword evidence="3" id="KW-1185">Reference proteome</keyword>
<dbReference type="AlphaFoldDB" id="A0ABD2JBX0"/>
<sequence>MFGGRIAERVFCDRSIGHGHDMDEAKKLARKLVESGPMTLSKKARFDRVLAKARKIAEAVLWPNKKLIKKGREVGSRKTCPMDKPTPPPVAFGK</sequence>
<dbReference type="Proteomes" id="UP001620645">
    <property type="component" value="Unassembled WGS sequence"/>
</dbReference>
<dbReference type="EMBL" id="JBICCN010000168">
    <property type="protein sequence ID" value="KAL3088123.1"/>
    <property type="molecule type" value="Genomic_DNA"/>
</dbReference>